<dbReference type="Proteomes" id="UP000501868">
    <property type="component" value="Chromosome"/>
</dbReference>
<dbReference type="EMBL" id="CP051128">
    <property type="protein sequence ID" value="QIZ07985.1"/>
    <property type="molecule type" value="Genomic_DNA"/>
</dbReference>
<dbReference type="SUPFAM" id="SSF56300">
    <property type="entry name" value="Metallo-dependent phosphatases"/>
    <property type="match status" value="1"/>
</dbReference>
<evidence type="ECO:0000313" key="4">
    <source>
        <dbReference type="Proteomes" id="UP000501868"/>
    </source>
</evidence>
<keyword evidence="1" id="KW-0812">Transmembrane</keyword>
<name>A0A6H1P3E8_PRIMG</name>
<dbReference type="InterPro" id="IPR004843">
    <property type="entry name" value="Calcineurin-like_PHP"/>
</dbReference>
<accession>A0A6H1P3E8</accession>
<dbReference type="Gene3D" id="3.60.21.10">
    <property type="match status" value="1"/>
</dbReference>
<feature type="transmembrane region" description="Helical" evidence="1">
    <location>
        <begin position="107"/>
        <end position="128"/>
    </location>
</feature>
<sequence length="372" mass="42422">MKPRYLINFMTIIIVYSAITFYIGWNGWVWLHSVFDLQDKWIYGLVVSLISYSYIIGHFTKKVPLFKMIGSYWFGLFQYAILFLPLSNLVAFVLIFADLSTTSVINWVGGAVLISFVILFIFGTFNAYSPVVRTFSLVIPKQVGNLTELRIAMASDMHFGRLSGIRHIRRLVRNVNALKPDIILLPGDIIDDDLEPFTQKKMGNVMRELSAPLGVYGVLGNHEYYGGGIPKFLQEMERIGITILLDQVLKIADSFYLAGRKDKTDRNRLPIEALLTDIDPSLPIIMMDHQPAEITQAQENRVDLLLSGHTHRGQMAPNHLITKRIFENDWGYLQKSQLHSIVSSGYGFWGPPLRIGSRSEIIQIHLTFLKRE</sequence>
<organism evidence="3 4">
    <name type="scientific">Priestia megaterium</name>
    <name type="common">Bacillus megaterium</name>
    <dbReference type="NCBI Taxonomy" id="1404"/>
    <lineage>
        <taxon>Bacteria</taxon>
        <taxon>Bacillati</taxon>
        <taxon>Bacillota</taxon>
        <taxon>Bacilli</taxon>
        <taxon>Bacillales</taxon>
        <taxon>Bacillaceae</taxon>
        <taxon>Priestia</taxon>
    </lineage>
</organism>
<keyword evidence="1" id="KW-0472">Membrane</keyword>
<reference evidence="3 4" key="2">
    <citation type="submission" date="2020-04" db="EMBL/GenBank/DDBJ databases">
        <authorList>
            <person name="Fomenkov A."/>
            <person name="Anton B.P."/>
            <person name="Roberts R.J."/>
        </authorList>
    </citation>
    <scope>NUCLEOTIDE SEQUENCE [LARGE SCALE GENOMIC DNA]</scope>
    <source>
        <strain evidence="3 4">S2</strain>
    </source>
</reference>
<evidence type="ECO:0000259" key="2">
    <source>
        <dbReference type="Pfam" id="PF00149"/>
    </source>
</evidence>
<feature type="transmembrane region" description="Helical" evidence="1">
    <location>
        <begin position="41"/>
        <end position="60"/>
    </location>
</feature>
<feature type="domain" description="Calcineurin-like phosphoesterase" evidence="2">
    <location>
        <begin position="149"/>
        <end position="312"/>
    </location>
</feature>
<dbReference type="PANTHER" id="PTHR31302:SF0">
    <property type="entry name" value="TRANSMEMBRANE PROTEIN WITH METALLOPHOSPHOESTERASE DOMAIN"/>
    <property type="match status" value="1"/>
</dbReference>
<reference evidence="3 4" key="1">
    <citation type="submission" date="2020-04" db="EMBL/GenBank/DDBJ databases">
        <title>Genome-Wide Identification of 5-Methylcytosine Sites in Bacterial Genomes By High-Throughput Sequencing of MspJI Restriction Fragments.</title>
        <authorList>
            <person name="Wu V."/>
        </authorList>
    </citation>
    <scope>NUCLEOTIDE SEQUENCE [LARGE SCALE GENOMIC DNA]</scope>
    <source>
        <strain evidence="3 4">S2</strain>
    </source>
</reference>
<gene>
    <name evidence="3" type="ORF">HFZ78_15640</name>
</gene>
<feature type="transmembrane region" description="Helical" evidence="1">
    <location>
        <begin position="72"/>
        <end position="95"/>
    </location>
</feature>
<evidence type="ECO:0000313" key="3">
    <source>
        <dbReference type="EMBL" id="QIZ07985.1"/>
    </source>
</evidence>
<dbReference type="GO" id="GO:0016787">
    <property type="term" value="F:hydrolase activity"/>
    <property type="evidence" value="ECO:0007669"/>
    <property type="project" value="InterPro"/>
</dbReference>
<dbReference type="InterPro" id="IPR029052">
    <property type="entry name" value="Metallo-depent_PP-like"/>
</dbReference>
<feature type="transmembrane region" description="Helical" evidence="1">
    <location>
        <begin position="7"/>
        <end position="29"/>
    </location>
</feature>
<proteinExistence type="predicted"/>
<evidence type="ECO:0000256" key="1">
    <source>
        <dbReference type="SAM" id="Phobius"/>
    </source>
</evidence>
<keyword evidence="1" id="KW-1133">Transmembrane helix</keyword>
<dbReference type="PANTHER" id="PTHR31302">
    <property type="entry name" value="TRANSMEMBRANE PROTEIN WITH METALLOPHOSPHOESTERASE DOMAIN-RELATED"/>
    <property type="match status" value="1"/>
</dbReference>
<dbReference type="Pfam" id="PF00149">
    <property type="entry name" value="Metallophos"/>
    <property type="match status" value="1"/>
</dbReference>
<dbReference type="InterPro" id="IPR051158">
    <property type="entry name" value="Metallophosphoesterase_sf"/>
</dbReference>
<dbReference type="AlphaFoldDB" id="A0A6H1P3E8"/>
<dbReference type="CDD" id="cd07385">
    <property type="entry name" value="MPP_YkuE_C"/>
    <property type="match status" value="1"/>
</dbReference>
<protein>
    <submittedName>
        <fullName evidence="3">Metallophosphoesterase</fullName>
    </submittedName>
</protein>